<evidence type="ECO:0000313" key="2">
    <source>
        <dbReference type="Proteomes" id="UP000605518"/>
    </source>
</evidence>
<sequence>MHFRPLIDENTKKLYGEDNVFLVTNNPSKGSHYHSSLTAIRSERGAKVAQAFYERKGHDVLYRLNVKWKFPPDADVKEFVRVRDLGANDVFSGVNLLSYRQTGYRFWGYVRDKDYVWDMKSGQKHGIRNVVPVEEEVA</sequence>
<accession>A0A7S5QYD1</accession>
<name>A0A7S5QYD1_9CAUD</name>
<protein>
    <submittedName>
        <fullName evidence="1">Uncharacterized protein</fullName>
    </submittedName>
</protein>
<organism evidence="1 2">
    <name type="scientific">Rhizobium phage RHph_Y68</name>
    <dbReference type="NCBI Taxonomy" id="2509787"/>
    <lineage>
        <taxon>Viruses</taxon>
        <taxon>Duplodnaviria</taxon>
        <taxon>Heunggongvirae</taxon>
        <taxon>Uroviricota</taxon>
        <taxon>Caudoviricetes</taxon>
        <taxon>Pootjesviridae</taxon>
        <taxon>Staniewskivirinae</taxon>
        <taxon>Trinifflemingvirus</taxon>
        <taxon>Trinifflemingvirus Y68</taxon>
    </lineage>
</organism>
<keyword evidence="2" id="KW-1185">Reference proteome</keyword>
<proteinExistence type="predicted"/>
<dbReference type="EMBL" id="MN988486">
    <property type="protein sequence ID" value="QIG68105.1"/>
    <property type="molecule type" value="Genomic_DNA"/>
</dbReference>
<evidence type="ECO:0000313" key="1">
    <source>
        <dbReference type="EMBL" id="QIG68105.1"/>
    </source>
</evidence>
<dbReference type="Proteomes" id="UP000605518">
    <property type="component" value="Segment"/>
</dbReference>
<reference evidence="1" key="1">
    <citation type="submission" date="2020-01" db="EMBL/GenBank/DDBJ databases">
        <title>Patterns of diversity and host range of bacteriophage communities associated with bean-nodulatin bacteria.</title>
        <authorList>
            <person name="Vann Cauwenberghe J."/>
            <person name="Santamaria R.I."/>
            <person name="Bustos P."/>
            <person name="Juarez S."/>
            <person name="Gonzalez V."/>
        </authorList>
    </citation>
    <scope>NUCLEOTIDE SEQUENCE</scope>
</reference>
<gene>
    <name evidence="1" type="ORF">EVB55_170</name>
</gene>